<dbReference type="InterPro" id="IPR001240">
    <property type="entry name" value="PRAI_dom"/>
</dbReference>
<evidence type="ECO:0000313" key="12">
    <source>
        <dbReference type="Proteomes" id="UP000002207"/>
    </source>
</evidence>
<evidence type="ECO:0000256" key="4">
    <source>
        <dbReference type="ARBA" id="ARBA00022272"/>
    </source>
</evidence>
<comment type="catalytic activity">
    <reaction evidence="1 9">
        <text>N-(5-phospho-beta-D-ribosyl)anthranilate = 1-(2-carboxyphenylamino)-1-deoxy-D-ribulose 5-phosphate</text>
        <dbReference type="Rhea" id="RHEA:21540"/>
        <dbReference type="ChEBI" id="CHEBI:18277"/>
        <dbReference type="ChEBI" id="CHEBI:58613"/>
        <dbReference type="EC" id="5.3.1.24"/>
    </reaction>
</comment>
<dbReference type="HAMAP" id="MF_00135">
    <property type="entry name" value="PRAI"/>
    <property type="match status" value="1"/>
</dbReference>
<dbReference type="GO" id="GO:0004640">
    <property type="term" value="F:phosphoribosylanthranilate isomerase activity"/>
    <property type="evidence" value="ECO:0007669"/>
    <property type="project" value="UniProtKB-UniRule"/>
</dbReference>
<dbReference type="eggNOG" id="COG0135">
    <property type="taxonomic scope" value="Bacteria"/>
</dbReference>
<dbReference type="InterPro" id="IPR013785">
    <property type="entry name" value="Aldolase_TIM"/>
</dbReference>
<keyword evidence="6 9" id="KW-0822">Tryptophan biosynthesis</keyword>
<evidence type="ECO:0000256" key="2">
    <source>
        <dbReference type="ARBA" id="ARBA00004664"/>
    </source>
</evidence>
<dbReference type="EC" id="5.3.1.24" evidence="3 9"/>
<evidence type="ECO:0000313" key="11">
    <source>
        <dbReference type="EMBL" id="ACO33366.1"/>
    </source>
</evidence>
<dbReference type="EMBL" id="CP001472">
    <property type="protein sequence ID" value="ACO33366.1"/>
    <property type="molecule type" value="Genomic_DNA"/>
</dbReference>
<evidence type="ECO:0000256" key="8">
    <source>
        <dbReference type="ARBA" id="ARBA00023235"/>
    </source>
</evidence>
<dbReference type="HOGENOM" id="CLU_076364_2_0_0"/>
<feature type="domain" description="N-(5'phosphoribosyl) anthranilate isomerase (PRAI)" evidence="10">
    <location>
        <begin position="3"/>
        <end position="225"/>
    </location>
</feature>
<dbReference type="KEGG" id="aca:ACP_1771"/>
<dbReference type="UniPathway" id="UPA00035">
    <property type="reaction ID" value="UER00042"/>
</dbReference>
<proteinExistence type="inferred from homology"/>
<evidence type="ECO:0000256" key="1">
    <source>
        <dbReference type="ARBA" id="ARBA00001164"/>
    </source>
</evidence>
<keyword evidence="12" id="KW-1185">Reference proteome</keyword>
<evidence type="ECO:0000256" key="9">
    <source>
        <dbReference type="HAMAP-Rule" id="MF_00135"/>
    </source>
</evidence>
<name>C1F7N9_ACIC5</name>
<evidence type="ECO:0000259" key="10">
    <source>
        <dbReference type="Pfam" id="PF00697"/>
    </source>
</evidence>
<dbReference type="RefSeq" id="WP_015896891.1">
    <property type="nucleotide sequence ID" value="NC_012483.1"/>
</dbReference>
<dbReference type="InterPro" id="IPR044643">
    <property type="entry name" value="TrpF_fam"/>
</dbReference>
<dbReference type="Pfam" id="PF00697">
    <property type="entry name" value="PRAI"/>
    <property type="match status" value="1"/>
</dbReference>
<dbReference type="InParanoid" id="C1F7N9"/>
<evidence type="ECO:0000256" key="3">
    <source>
        <dbReference type="ARBA" id="ARBA00012572"/>
    </source>
</evidence>
<dbReference type="STRING" id="240015.ACP_1771"/>
<dbReference type="AlphaFoldDB" id="C1F7N9"/>
<dbReference type="OrthoDB" id="9786954at2"/>
<comment type="pathway">
    <text evidence="2 9">Amino-acid biosynthesis; L-tryptophan biosynthesis; L-tryptophan from chorismate: step 3/5.</text>
</comment>
<gene>
    <name evidence="9 11" type="primary">trpF</name>
    <name evidence="11" type="ordered locus">ACP_1771</name>
</gene>
<comment type="similarity">
    <text evidence="9">Belongs to the TrpF family.</text>
</comment>
<evidence type="ECO:0000256" key="5">
    <source>
        <dbReference type="ARBA" id="ARBA00022605"/>
    </source>
</evidence>
<sequence length="241" mass="25271">MWIKICGTTNLADAQLAVEAGADALGFVFAASPRRVTAAQVAEITRALPRAIELPGSIEKIGVFADADFDEIVAAVREGGLTGVQLHSDVESVPDLAMRLREEFSHGAPHSERLTILQVLHFSSEGDTLQEQLAALGQNDALDAVLVDSRTPVARGGTGICFDWQAASRGFLSAAGQLRVIAAGGLKPQNVREAIETLRPWGVDVASGVEAAPGRKDPARVKEFIATARAAAMALEPAGKA</sequence>
<keyword evidence="8 9" id="KW-0413">Isomerase</keyword>
<evidence type="ECO:0000256" key="7">
    <source>
        <dbReference type="ARBA" id="ARBA00023141"/>
    </source>
</evidence>
<organism evidence="11 12">
    <name type="scientific">Acidobacterium capsulatum (strain ATCC 51196 / DSM 11244 / BCRC 80197 / JCM 7670 / NBRC 15755 / NCIMB 13165 / 161)</name>
    <dbReference type="NCBI Taxonomy" id="240015"/>
    <lineage>
        <taxon>Bacteria</taxon>
        <taxon>Pseudomonadati</taxon>
        <taxon>Acidobacteriota</taxon>
        <taxon>Terriglobia</taxon>
        <taxon>Terriglobales</taxon>
        <taxon>Acidobacteriaceae</taxon>
        <taxon>Acidobacterium</taxon>
    </lineage>
</organism>
<dbReference type="Proteomes" id="UP000002207">
    <property type="component" value="Chromosome"/>
</dbReference>
<dbReference type="SUPFAM" id="SSF51366">
    <property type="entry name" value="Ribulose-phoshate binding barrel"/>
    <property type="match status" value="1"/>
</dbReference>
<keyword evidence="7 9" id="KW-0057">Aromatic amino acid biosynthesis</keyword>
<keyword evidence="5 9" id="KW-0028">Amino-acid biosynthesis</keyword>
<dbReference type="InterPro" id="IPR011060">
    <property type="entry name" value="RibuloseP-bd_barrel"/>
</dbReference>
<dbReference type="PANTHER" id="PTHR42894">
    <property type="entry name" value="N-(5'-PHOSPHORIBOSYL)ANTHRANILATE ISOMERASE"/>
    <property type="match status" value="1"/>
</dbReference>
<dbReference type="Gene3D" id="3.20.20.70">
    <property type="entry name" value="Aldolase class I"/>
    <property type="match status" value="1"/>
</dbReference>
<reference evidence="11 12" key="1">
    <citation type="journal article" date="2009" name="Appl. Environ. Microbiol.">
        <title>Three genomes from the phylum Acidobacteria provide insight into the lifestyles of these microorganisms in soils.</title>
        <authorList>
            <person name="Ward N.L."/>
            <person name="Challacombe J.F."/>
            <person name="Janssen P.H."/>
            <person name="Henrissat B."/>
            <person name="Coutinho P.M."/>
            <person name="Wu M."/>
            <person name="Xie G."/>
            <person name="Haft D.H."/>
            <person name="Sait M."/>
            <person name="Badger J."/>
            <person name="Barabote R.D."/>
            <person name="Bradley B."/>
            <person name="Brettin T.S."/>
            <person name="Brinkac L.M."/>
            <person name="Bruce D."/>
            <person name="Creasy T."/>
            <person name="Daugherty S.C."/>
            <person name="Davidsen T.M."/>
            <person name="DeBoy R.T."/>
            <person name="Detter J.C."/>
            <person name="Dodson R.J."/>
            <person name="Durkin A.S."/>
            <person name="Ganapathy A."/>
            <person name="Gwinn-Giglio M."/>
            <person name="Han C.S."/>
            <person name="Khouri H."/>
            <person name="Kiss H."/>
            <person name="Kothari S.P."/>
            <person name="Madupu R."/>
            <person name="Nelson K.E."/>
            <person name="Nelson W.C."/>
            <person name="Paulsen I."/>
            <person name="Penn K."/>
            <person name="Ren Q."/>
            <person name="Rosovitz M.J."/>
            <person name="Selengut J.D."/>
            <person name="Shrivastava S."/>
            <person name="Sullivan S.A."/>
            <person name="Tapia R."/>
            <person name="Thompson L.S."/>
            <person name="Watkins K.L."/>
            <person name="Yang Q."/>
            <person name="Yu C."/>
            <person name="Zafar N."/>
            <person name="Zhou L."/>
            <person name="Kuske C.R."/>
        </authorList>
    </citation>
    <scope>NUCLEOTIDE SEQUENCE [LARGE SCALE GENOMIC DNA]</scope>
    <source>
        <strain evidence="12">ATCC 51196 / DSM 11244 / BCRC 80197 / JCM 7670 / NBRC 15755 / NCIMB 13165 / 161</strain>
    </source>
</reference>
<evidence type="ECO:0000256" key="6">
    <source>
        <dbReference type="ARBA" id="ARBA00022822"/>
    </source>
</evidence>
<protein>
    <recommendedName>
        <fullName evidence="4 9">N-(5'-phosphoribosyl)anthranilate isomerase</fullName>
        <shortName evidence="9">PRAI</shortName>
        <ecNumber evidence="3 9">5.3.1.24</ecNumber>
    </recommendedName>
</protein>
<accession>C1F7N9</accession>
<dbReference type="GO" id="GO:0000162">
    <property type="term" value="P:L-tryptophan biosynthetic process"/>
    <property type="evidence" value="ECO:0007669"/>
    <property type="project" value="UniProtKB-UniRule"/>
</dbReference>
<dbReference type="PANTHER" id="PTHR42894:SF1">
    <property type="entry name" value="N-(5'-PHOSPHORIBOSYL)ANTHRANILATE ISOMERASE"/>
    <property type="match status" value="1"/>
</dbReference>
<dbReference type="CDD" id="cd00405">
    <property type="entry name" value="PRAI"/>
    <property type="match status" value="1"/>
</dbReference>